<organism evidence="3 4">
    <name type="scientific">Devosia nitrariae</name>
    <dbReference type="NCBI Taxonomy" id="2071872"/>
    <lineage>
        <taxon>Bacteria</taxon>
        <taxon>Pseudomonadati</taxon>
        <taxon>Pseudomonadota</taxon>
        <taxon>Alphaproteobacteria</taxon>
        <taxon>Hyphomicrobiales</taxon>
        <taxon>Devosiaceae</taxon>
        <taxon>Devosia</taxon>
    </lineage>
</organism>
<comment type="similarity">
    <text evidence="1">Belongs to the AHA1 family.</text>
</comment>
<evidence type="ECO:0000259" key="2">
    <source>
        <dbReference type="Pfam" id="PF08327"/>
    </source>
</evidence>
<sequence length="164" mass="18096">MTSKLEVRAEGENAVVIARSFAAPRDLVFDCWTKPHFVKQWLTGPEGWSFLVCEIDLKVGGQYRYVWQNTEGVTMGMTGTLKEIVKPEKLVSSEIFDEDWTGGEALVTALFTSDDGGTRVTQTVVYSSAQAREGALASGMTEGMEAGYQRLERVLDEMTGRKAS</sequence>
<comment type="caution">
    <text evidence="3">The sequence shown here is derived from an EMBL/GenBank/DDBJ whole genome shotgun (WGS) entry which is preliminary data.</text>
</comment>
<dbReference type="CDD" id="cd07826">
    <property type="entry name" value="SRPBCC_CalC_Aha1-like_9"/>
    <property type="match status" value="1"/>
</dbReference>
<evidence type="ECO:0000313" key="3">
    <source>
        <dbReference type="EMBL" id="GLQ54515.1"/>
    </source>
</evidence>
<name>A0ABQ5W365_9HYPH</name>
<accession>A0ABQ5W365</accession>
<feature type="domain" description="Activator of Hsp90 ATPase homologue 1/2-like C-terminal" evidence="2">
    <location>
        <begin position="23"/>
        <end position="155"/>
    </location>
</feature>
<dbReference type="RefSeq" id="WP_284339946.1">
    <property type="nucleotide sequence ID" value="NZ_BSNS01000007.1"/>
</dbReference>
<protein>
    <submittedName>
        <fullName evidence="3">ATPase</fullName>
    </submittedName>
</protein>
<dbReference type="SUPFAM" id="SSF55961">
    <property type="entry name" value="Bet v1-like"/>
    <property type="match status" value="1"/>
</dbReference>
<dbReference type="Gene3D" id="3.30.530.20">
    <property type="match status" value="1"/>
</dbReference>
<gene>
    <name evidence="3" type="ORF">GCM10010862_17740</name>
</gene>
<dbReference type="EMBL" id="BSNS01000007">
    <property type="protein sequence ID" value="GLQ54515.1"/>
    <property type="molecule type" value="Genomic_DNA"/>
</dbReference>
<evidence type="ECO:0000256" key="1">
    <source>
        <dbReference type="ARBA" id="ARBA00006817"/>
    </source>
</evidence>
<evidence type="ECO:0000313" key="4">
    <source>
        <dbReference type="Proteomes" id="UP001156691"/>
    </source>
</evidence>
<dbReference type="InterPro" id="IPR023393">
    <property type="entry name" value="START-like_dom_sf"/>
</dbReference>
<reference evidence="4" key="1">
    <citation type="journal article" date="2019" name="Int. J. Syst. Evol. Microbiol.">
        <title>The Global Catalogue of Microorganisms (GCM) 10K type strain sequencing project: providing services to taxonomists for standard genome sequencing and annotation.</title>
        <authorList>
            <consortium name="The Broad Institute Genomics Platform"/>
            <consortium name="The Broad Institute Genome Sequencing Center for Infectious Disease"/>
            <person name="Wu L."/>
            <person name="Ma J."/>
        </authorList>
    </citation>
    <scope>NUCLEOTIDE SEQUENCE [LARGE SCALE GENOMIC DNA]</scope>
    <source>
        <strain evidence="4">NBRC 112416</strain>
    </source>
</reference>
<dbReference type="Pfam" id="PF08327">
    <property type="entry name" value="AHSA1"/>
    <property type="match status" value="1"/>
</dbReference>
<dbReference type="InterPro" id="IPR013538">
    <property type="entry name" value="ASHA1/2-like_C"/>
</dbReference>
<proteinExistence type="inferred from homology"/>
<keyword evidence="4" id="KW-1185">Reference proteome</keyword>
<dbReference type="Proteomes" id="UP001156691">
    <property type="component" value="Unassembled WGS sequence"/>
</dbReference>